<dbReference type="EMBL" id="BSNV01000051">
    <property type="protein sequence ID" value="GLQ67380.1"/>
    <property type="molecule type" value="Genomic_DNA"/>
</dbReference>
<accession>A0ABQ5WUZ9</accession>
<reference evidence="2" key="1">
    <citation type="journal article" date="2019" name="Int. J. Syst. Evol. Microbiol.">
        <title>The Global Catalogue of Microorganisms (GCM) 10K type strain sequencing project: providing services to taxonomists for standard genome sequencing and annotation.</title>
        <authorList>
            <consortium name="The Broad Institute Genomics Platform"/>
            <consortium name="The Broad Institute Genome Sequencing Center for Infectious Disease"/>
            <person name="Wu L."/>
            <person name="Ma J."/>
        </authorList>
    </citation>
    <scope>NUCLEOTIDE SEQUENCE [LARGE SCALE GENOMIC DNA]</scope>
    <source>
        <strain evidence="2">NBRC 3266</strain>
    </source>
</reference>
<evidence type="ECO:0008006" key="3">
    <source>
        <dbReference type="Google" id="ProtNLM"/>
    </source>
</evidence>
<protein>
    <recommendedName>
        <fullName evidence="3">RNA polymerase sigma-70 region 4 domain-containing protein</fullName>
    </recommendedName>
</protein>
<keyword evidence="2" id="KW-1185">Reference proteome</keyword>
<evidence type="ECO:0000313" key="2">
    <source>
        <dbReference type="Proteomes" id="UP001156629"/>
    </source>
</evidence>
<evidence type="ECO:0000313" key="1">
    <source>
        <dbReference type="EMBL" id="GLQ67380.1"/>
    </source>
</evidence>
<proteinExistence type="predicted"/>
<dbReference type="Proteomes" id="UP001156629">
    <property type="component" value="Unassembled WGS sequence"/>
</dbReference>
<sequence length="85" mass="10052">MKDTDNEMTTEMISDVTRERAIYDNSPRAYRNARIEEMRRKGATYKELAEKFSISISRVRQVVAVQERRRLHMLNQVDAPLRHAT</sequence>
<gene>
    <name evidence="1" type="ORF">GCM10007870_29650</name>
</gene>
<comment type="caution">
    <text evidence="1">The sequence shown here is derived from an EMBL/GenBank/DDBJ whole genome shotgun (WGS) entry which is preliminary data.</text>
</comment>
<name>A0ABQ5WUZ9_9PROT</name>
<organism evidence="1 2">
    <name type="scientific">Gluconobacter kondonii</name>
    <dbReference type="NCBI Taxonomy" id="941463"/>
    <lineage>
        <taxon>Bacteria</taxon>
        <taxon>Pseudomonadati</taxon>
        <taxon>Pseudomonadota</taxon>
        <taxon>Alphaproteobacteria</taxon>
        <taxon>Acetobacterales</taxon>
        <taxon>Acetobacteraceae</taxon>
        <taxon>Gluconobacter</taxon>
    </lineage>
</organism>